<dbReference type="PROSITE" id="PS50893">
    <property type="entry name" value="ABC_TRANSPORTER_2"/>
    <property type="match status" value="1"/>
</dbReference>
<organism evidence="10 11">
    <name type="scientific">Dorea formicigenerans</name>
    <dbReference type="NCBI Taxonomy" id="39486"/>
    <lineage>
        <taxon>Bacteria</taxon>
        <taxon>Bacillati</taxon>
        <taxon>Bacillota</taxon>
        <taxon>Clostridia</taxon>
        <taxon>Lachnospirales</taxon>
        <taxon>Lachnospiraceae</taxon>
        <taxon>Dorea</taxon>
    </lineage>
</organism>
<evidence type="ECO:0000256" key="3">
    <source>
        <dbReference type="ARBA" id="ARBA00022475"/>
    </source>
</evidence>
<keyword evidence="3" id="KW-1003">Cell membrane</keyword>
<keyword evidence="2" id="KW-0813">Transport</keyword>
<dbReference type="PROSITE" id="PS00211">
    <property type="entry name" value="ABC_TRANSPORTER_1"/>
    <property type="match status" value="1"/>
</dbReference>
<reference evidence="10 11" key="1">
    <citation type="submission" date="2018-08" db="EMBL/GenBank/DDBJ databases">
        <title>A genome reference for cultivated species of the human gut microbiota.</title>
        <authorList>
            <person name="Zou Y."/>
            <person name="Xue W."/>
            <person name="Luo G."/>
        </authorList>
    </citation>
    <scope>NUCLEOTIDE SEQUENCE [LARGE SCALE GENOMIC DNA]</scope>
    <source>
        <strain evidence="10 11">AF21-25</strain>
    </source>
</reference>
<dbReference type="AlphaFoldDB" id="A0A412KL23"/>
<feature type="non-terminal residue" evidence="10">
    <location>
        <position position="259"/>
    </location>
</feature>
<comment type="similarity">
    <text evidence="1">Belongs to the ABC transporter superfamily.</text>
</comment>
<dbReference type="Proteomes" id="UP000285981">
    <property type="component" value="Unassembled WGS sequence"/>
</dbReference>
<sequence>MIEIKQLYKSYGELEVLKDINLTVNTGEIYGLVGRSGAGKSTLLRCINGLENYQSGSLKIDGTEMKDLSKTQLREFQKEIGMIFQHFSLVERRNVYKNIALPMVCWKYKKEDIDKRVQELAKLVEISDKLYDRPRMLSGGQKQRVAIARALSMNANLLLCDEATSALDPNTTQSVLNLLRELNQKLGITIVVVTHQMEVVRQICDTISILENGKISASGNVKEIFLKKPQALLGLLGKDYSYAEIPGIVFTLLLSRSEM</sequence>
<evidence type="ECO:0000256" key="7">
    <source>
        <dbReference type="ARBA" id="ARBA00022970"/>
    </source>
</evidence>
<dbReference type="EMBL" id="QRVU01000061">
    <property type="protein sequence ID" value="RGS69230.1"/>
    <property type="molecule type" value="Genomic_DNA"/>
</dbReference>
<keyword evidence="8" id="KW-0472">Membrane</keyword>
<dbReference type="Pfam" id="PF00005">
    <property type="entry name" value="ABC_tran"/>
    <property type="match status" value="1"/>
</dbReference>
<evidence type="ECO:0000256" key="6">
    <source>
        <dbReference type="ARBA" id="ARBA00022967"/>
    </source>
</evidence>
<evidence type="ECO:0000256" key="8">
    <source>
        <dbReference type="ARBA" id="ARBA00023136"/>
    </source>
</evidence>
<evidence type="ECO:0000313" key="10">
    <source>
        <dbReference type="EMBL" id="RGS69230.1"/>
    </source>
</evidence>
<protein>
    <submittedName>
        <fullName evidence="10">ATP-binding cassette domain-containing protein</fullName>
    </submittedName>
</protein>
<evidence type="ECO:0000256" key="1">
    <source>
        <dbReference type="ARBA" id="ARBA00005417"/>
    </source>
</evidence>
<dbReference type="PANTHER" id="PTHR43166:SF30">
    <property type="entry name" value="METHIONINE IMPORT ATP-BINDING PROTEIN METN"/>
    <property type="match status" value="1"/>
</dbReference>
<keyword evidence="6" id="KW-1278">Translocase</keyword>
<dbReference type="GO" id="GO:0005524">
    <property type="term" value="F:ATP binding"/>
    <property type="evidence" value="ECO:0007669"/>
    <property type="project" value="UniProtKB-KW"/>
</dbReference>
<evidence type="ECO:0000256" key="4">
    <source>
        <dbReference type="ARBA" id="ARBA00022741"/>
    </source>
</evidence>
<keyword evidence="5 10" id="KW-0067">ATP-binding</keyword>
<comment type="caution">
    <text evidence="10">The sequence shown here is derived from an EMBL/GenBank/DDBJ whole genome shotgun (WGS) entry which is preliminary data.</text>
</comment>
<proteinExistence type="inferred from homology"/>
<gene>
    <name evidence="10" type="ORF">DWX78_11545</name>
</gene>
<evidence type="ECO:0000256" key="2">
    <source>
        <dbReference type="ARBA" id="ARBA00022448"/>
    </source>
</evidence>
<evidence type="ECO:0000259" key="9">
    <source>
        <dbReference type="PROSITE" id="PS50893"/>
    </source>
</evidence>
<dbReference type="SUPFAM" id="SSF52540">
    <property type="entry name" value="P-loop containing nucleoside triphosphate hydrolases"/>
    <property type="match status" value="1"/>
</dbReference>
<dbReference type="FunFam" id="3.40.50.300:FF:000056">
    <property type="entry name" value="Cell division ATP-binding protein FtsE"/>
    <property type="match status" value="1"/>
</dbReference>
<dbReference type="Gene3D" id="3.40.50.300">
    <property type="entry name" value="P-loop containing nucleotide triphosphate hydrolases"/>
    <property type="match status" value="1"/>
</dbReference>
<keyword evidence="7" id="KW-0029">Amino-acid transport</keyword>
<keyword evidence="4" id="KW-0547">Nucleotide-binding</keyword>
<dbReference type="InterPro" id="IPR017871">
    <property type="entry name" value="ABC_transporter-like_CS"/>
</dbReference>
<dbReference type="InterPro" id="IPR050086">
    <property type="entry name" value="MetN_ABC_transporter-like"/>
</dbReference>
<dbReference type="SMART" id="SM00382">
    <property type="entry name" value="AAA"/>
    <property type="match status" value="1"/>
</dbReference>
<dbReference type="InterPro" id="IPR003593">
    <property type="entry name" value="AAA+_ATPase"/>
</dbReference>
<feature type="domain" description="ABC transporter" evidence="9">
    <location>
        <begin position="2"/>
        <end position="237"/>
    </location>
</feature>
<evidence type="ECO:0000256" key="5">
    <source>
        <dbReference type="ARBA" id="ARBA00022840"/>
    </source>
</evidence>
<accession>A0A412KL23</accession>
<dbReference type="PANTHER" id="PTHR43166">
    <property type="entry name" value="AMINO ACID IMPORT ATP-BINDING PROTEIN"/>
    <property type="match status" value="1"/>
</dbReference>
<name>A0A412KL23_9FIRM</name>
<dbReference type="GO" id="GO:0005886">
    <property type="term" value="C:plasma membrane"/>
    <property type="evidence" value="ECO:0007669"/>
    <property type="project" value="UniProtKB-ARBA"/>
</dbReference>
<dbReference type="InterPro" id="IPR027417">
    <property type="entry name" value="P-loop_NTPase"/>
</dbReference>
<dbReference type="GO" id="GO:0006865">
    <property type="term" value="P:amino acid transport"/>
    <property type="evidence" value="ECO:0007669"/>
    <property type="project" value="UniProtKB-KW"/>
</dbReference>
<dbReference type="GO" id="GO:0016887">
    <property type="term" value="F:ATP hydrolysis activity"/>
    <property type="evidence" value="ECO:0007669"/>
    <property type="project" value="InterPro"/>
</dbReference>
<dbReference type="InterPro" id="IPR003439">
    <property type="entry name" value="ABC_transporter-like_ATP-bd"/>
</dbReference>
<evidence type="ECO:0000313" key="11">
    <source>
        <dbReference type="Proteomes" id="UP000285981"/>
    </source>
</evidence>